<dbReference type="GO" id="GO:0003824">
    <property type="term" value="F:catalytic activity"/>
    <property type="evidence" value="ECO:0007669"/>
    <property type="project" value="InterPro"/>
</dbReference>
<dbReference type="Gene3D" id="3.20.20.70">
    <property type="entry name" value="Aldolase class I"/>
    <property type="match status" value="1"/>
</dbReference>
<gene>
    <name evidence="7" type="ORF">MM415B03207_0012</name>
</gene>
<evidence type="ECO:0000256" key="2">
    <source>
        <dbReference type="ARBA" id="ARBA00022723"/>
    </source>
</evidence>
<dbReference type="InterPro" id="IPR058240">
    <property type="entry name" value="rSAM_sf"/>
</dbReference>
<feature type="domain" description="Radical SAM core" evidence="5">
    <location>
        <begin position="33"/>
        <end position="187"/>
    </location>
</feature>
<keyword evidence="4" id="KW-0411">Iron-sulfur</keyword>
<dbReference type="InterPro" id="IPR023885">
    <property type="entry name" value="4Fe4S-binding_SPASM_dom"/>
</dbReference>
<accession>A0A6M3LFC7</accession>
<organism evidence="7">
    <name type="scientific">viral metagenome</name>
    <dbReference type="NCBI Taxonomy" id="1070528"/>
    <lineage>
        <taxon>unclassified sequences</taxon>
        <taxon>metagenomes</taxon>
        <taxon>organismal metagenomes</taxon>
    </lineage>
</organism>
<dbReference type="Pfam" id="PF13186">
    <property type="entry name" value="SPASM"/>
    <property type="match status" value="1"/>
</dbReference>
<sequence>MEIGVEKLLHFPEKTQSILRGYDDLYPCSMTLTLTNQCNAKCSWCSAKSIRGLLPDKLTRKNLAPLWGDLKTRGTTGITLEGHGEPTLHPEFKGIVQDIVEAGLEVGLITNGILYDYEDVSPLFNWIEVSLDAGCVTTYRDTKKVDAFERVRERVVDMLIDRPGQVTGIGYVVTRRNKDEVSKMITWAQGIGASYFNMRPVVDAPAQWVGTGGLPETDNYLGMPIINHMREHSIDGNAGLPCIAHSLSGVIAADGSVLFCARLANKYAGTGDFPVIGNILEQPFHAIWNSQKRWHWARRVADRQYTLEHCPACRFTKFNQVLWRRRNCKTRGFI</sequence>
<reference evidence="7" key="1">
    <citation type="submission" date="2020-03" db="EMBL/GenBank/DDBJ databases">
        <title>The deep terrestrial virosphere.</title>
        <authorList>
            <person name="Holmfeldt K."/>
            <person name="Nilsson E."/>
            <person name="Simone D."/>
            <person name="Lopez-Fernandez M."/>
            <person name="Wu X."/>
            <person name="de Brujin I."/>
            <person name="Lundin D."/>
            <person name="Andersson A."/>
            <person name="Bertilsson S."/>
            <person name="Dopson M."/>
        </authorList>
    </citation>
    <scope>NUCLEOTIDE SEQUENCE</scope>
    <source>
        <strain evidence="7">MM415B03207</strain>
    </source>
</reference>
<evidence type="ECO:0000259" key="6">
    <source>
        <dbReference type="Pfam" id="PF13186"/>
    </source>
</evidence>
<dbReference type="InterPro" id="IPR013785">
    <property type="entry name" value="Aldolase_TIM"/>
</dbReference>
<dbReference type="Pfam" id="PF04055">
    <property type="entry name" value="Radical_SAM"/>
    <property type="match status" value="1"/>
</dbReference>
<feature type="domain" description="4Fe4S-binding SPASM" evidence="6">
    <location>
        <begin position="242"/>
        <end position="313"/>
    </location>
</feature>
<dbReference type="GO" id="GO:0051536">
    <property type="term" value="F:iron-sulfur cluster binding"/>
    <property type="evidence" value="ECO:0007669"/>
    <property type="project" value="UniProtKB-KW"/>
</dbReference>
<keyword evidence="2" id="KW-0479">Metal-binding</keyword>
<dbReference type="CDD" id="cd21109">
    <property type="entry name" value="SPASM"/>
    <property type="match status" value="1"/>
</dbReference>
<dbReference type="PANTHER" id="PTHR11228">
    <property type="entry name" value="RADICAL SAM DOMAIN PROTEIN"/>
    <property type="match status" value="1"/>
</dbReference>
<evidence type="ECO:0000313" key="7">
    <source>
        <dbReference type="EMBL" id="QJA92024.1"/>
    </source>
</evidence>
<dbReference type="EMBL" id="MT143031">
    <property type="protein sequence ID" value="QJA92024.1"/>
    <property type="molecule type" value="Genomic_DNA"/>
</dbReference>
<evidence type="ECO:0000259" key="5">
    <source>
        <dbReference type="Pfam" id="PF04055"/>
    </source>
</evidence>
<dbReference type="PANTHER" id="PTHR11228:SF7">
    <property type="entry name" value="PQQA PEPTIDE CYCLASE"/>
    <property type="match status" value="1"/>
</dbReference>
<proteinExistence type="predicted"/>
<dbReference type="CDD" id="cd01335">
    <property type="entry name" value="Radical_SAM"/>
    <property type="match status" value="1"/>
</dbReference>
<dbReference type="GO" id="GO:0046872">
    <property type="term" value="F:metal ion binding"/>
    <property type="evidence" value="ECO:0007669"/>
    <property type="project" value="UniProtKB-KW"/>
</dbReference>
<protein>
    <submittedName>
        <fullName evidence="7">Putative radical SAM superfamily protein</fullName>
    </submittedName>
</protein>
<evidence type="ECO:0000256" key="3">
    <source>
        <dbReference type="ARBA" id="ARBA00023004"/>
    </source>
</evidence>
<evidence type="ECO:0000256" key="4">
    <source>
        <dbReference type="ARBA" id="ARBA00023014"/>
    </source>
</evidence>
<dbReference type="SFLD" id="SFLDS00029">
    <property type="entry name" value="Radical_SAM"/>
    <property type="match status" value="1"/>
</dbReference>
<dbReference type="SFLD" id="SFLDG01067">
    <property type="entry name" value="SPASM/twitch_domain_containing"/>
    <property type="match status" value="1"/>
</dbReference>
<dbReference type="SUPFAM" id="SSF102114">
    <property type="entry name" value="Radical SAM enzymes"/>
    <property type="match status" value="1"/>
</dbReference>
<dbReference type="InterPro" id="IPR007197">
    <property type="entry name" value="rSAM"/>
</dbReference>
<dbReference type="InterPro" id="IPR050377">
    <property type="entry name" value="Radical_SAM_PqqE_MftC-like"/>
</dbReference>
<dbReference type="AlphaFoldDB" id="A0A6M3LFC7"/>
<evidence type="ECO:0000256" key="1">
    <source>
        <dbReference type="ARBA" id="ARBA00022691"/>
    </source>
</evidence>
<keyword evidence="1" id="KW-0949">S-adenosyl-L-methionine</keyword>
<keyword evidence="3" id="KW-0408">Iron</keyword>
<name>A0A6M3LFC7_9ZZZZ</name>